<comment type="caution">
    <text evidence="1">The sequence shown here is derived from an EMBL/GenBank/DDBJ whole genome shotgun (WGS) entry which is preliminary data.</text>
</comment>
<accession>A0A2K3N268</accession>
<reference evidence="1 2" key="1">
    <citation type="journal article" date="2014" name="Am. J. Bot.">
        <title>Genome assembly and annotation for red clover (Trifolium pratense; Fabaceae).</title>
        <authorList>
            <person name="Istvanek J."/>
            <person name="Jaros M."/>
            <person name="Krenek A."/>
            <person name="Repkova J."/>
        </authorList>
    </citation>
    <scope>NUCLEOTIDE SEQUENCE [LARGE SCALE GENOMIC DNA]</scope>
    <source>
        <strain evidence="2">cv. Tatra</strain>
        <tissue evidence="1">Young leaves</tissue>
    </source>
</reference>
<protein>
    <recommendedName>
        <fullName evidence="3">Reverse transcriptase domain-containing protein</fullName>
    </recommendedName>
</protein>
<evidence type="ECO:0008006" key="3">
    <source>
        <dbReference type="Google" id="ProtNLM"/>
    </source>
</evidence>
<name>A0A2K3N268_TRIPR</name>
<dbReference type="EMBL" id="ASHM01015238">
    <property type="protein sequence ID" value="PNX97145.1"/>
    <property type="molecule type" value="Genomic_DNA"/>
</dbReference>
<dbReference type="AlphaFoldDB" id="A0A2K3N268"/>
<proteinExistence type="predicted"/>
<dbReference type="PANTHER" id="PTHR48462:SF1">
    <property type="entry name" value="PROTEIN, PUTATIVE-RELATED"/>
    <property type="match status" value="1"/>
</dbReference>
<reference evidence="1 2" key="2">
    <citation type="journal article" date="2017" name="Front. Plant Sci.">
        <title>Gene Classification and Mining of Molecular Markers Useful in Red Clover (Trifolium pratense) Breeding.</title>
        <authorList>
            <person name="Istvanek J."/>
            <person name="Dluhosova J."/>
            <person name="Dluhos P."/>
            <person name="Patkova L."/>
            <person name="Nedelnik J."/>
            <person name="Repkova J."/>
        </authorList>
    </citation>
    <scope>NUCLEOTIDE SEQUENCE [LARGE SCALE GENOMIC DNA]</scope>
    <source>
        <strain evidence="2">cv. Tatra</strain>
        <tissue evidence="1">Young leaves</tissue>
    </source>
</reference>
<dbReference type="Proteomes" id="UP000236291">
    <property type="component" value="Unassembled WGS sequence"/>
</dbReference>
<evidence type="ECO:0000313" key="1">
    <source>
        <dbReference type="EMBL" id="PNX97145.1"/>
    </source>
</evidence>
<organism evidence="1 2">
    <name type="scientific">Trifolium pratense</name>
    <name type="common">Red clover</name>
    <dbReference type="NCBI Taxonomy" id="57577"/>
    <lineage>
        <taxon>Eukaryota</taxon>
        <taxon>Viridiplantae</taxon>
        <taxon>Streptophyta</taxon>
        <taxon>Embryophyta</taxon>
        <taxon>Tracheophyta</taxon>
        <taxon>Spermatophyta</taxon>
        <taxon>Magnoliopsida</taxon>
        <taxon>eudicotyledons</taxon>
        <taxon>Gunneridae</taxon>
        <taxon>Pentapetalae</taxon>
        <taxon>rosids</taxon>
        <taxon>fabids</taxon>
        <taxon>Fabales</taxon>
        <taxon>Fabaceae</taxon>
        <taxon>Papilionoideae</taxon>
        <taxon>50 kb inversion clade</taxon>
        <taxon>NPAAA clade</taxon>
        <taxon>Hologalegina</taxon>
        <taxon>IRL clade</taxon>
        <taxon>Trifolieae</taxon>
        <taxon>Trifolium</taxon>
    </lineage>
</organism>
<evidence type="ECO:0000313" key="2">
    <source>
        <dbReference type="Proteomes" id="UP000236291"/>
    </source>
</evidence>
<gene>
    <name evidence="1" type="ORF">L195_g020368</name>
</gene>
<sequence length="103" mass="11259">MRGVGKDMDKYLNDFQFGIGISSGAEAVLHSANRVLSQQHEDGSLVMLTVDFSNVFNLVDRSALLQEVRMRCPSIALWVEFICGQAARLYLGDGHIMAAAGVQ</sequence>
<dbReference type="PANTHER" id="PTHR48462">
    <property type="entry name" value="PROTEIN, PUTATIVE-RELATED"/>
    <property type="match status" value="1"/>
</dbReference>